<evidence type="ECO:0000313" key="1">
    <source>
        <dbReference type="EMBL" id="NHZ67073.1"/>
    </source>
</evidence>
<accession>A0ABX0MWJ9</accession>
<proteinExistence type="predicted"/>
<dbReference type="EMBL" id="WHJF01000252">
    <property type="protein sequence ID" value="NHZ67073.1"/>
    <property type="molecule type" value="Genomic_DNA"/>
</dbReference>
<gene>
    <name evidence="1" type="ORF">F1735_33235</name>
</gene>
<name>A0ABX0MWJ9_9BURK</name>
<evidence type="ECO:0000313" key="2">
    <source>
        <dbReference type="Proteomes" id="UP000610594"/>
    </source>
</evidence>
<sequence length="254" mass="29211">MNKYFLTKNIEIEIIPTSNPFSETNFFFGSGGLFAAAGKFLTQDNGTINTLTSESIGSEGWYTEASDFFRFYDSGQLHSIILKVTEENLTFNSLIPQPQDGYFSMRLSTEKEFFIVPPQMYRCFNSSRRKLFCFTENTPPKTVLKITANLSLMFDNNNIFSGWIFHNPLENITAAFQGKKDLDEVDNNTYNIFSDYFEIISKNEAALHDDDFEIVVKKLLDKIDPPRISKIKGNIRREILTKTLLDLKENFLDS</sequence>
<protein>
    <submittedName>
        <fullName evidence="1">Uncharacterized protein</fullName>
    </submittedName>
</protein>
<reference evidence="1 2" key="1">
    <citation type="submission" date="2019-10" db="EMBL/GenBank/DDBJ databases">
        <title>Taxonomy of Antarctic Massilia spp.: description of Massilia rubra sp. nov., Massilia aquatica sp. nov., Massilia mucilaginosa sp. nov., Massilia frigida sp. nov. isolated from streams, lakes and regoliths.</title>
        <authorList>
            <person name="Holochova P."/>
            <person name="Sedlacek I."/>
            <person name="Kralova S."/>
            <person name="Maslanova I."/>
            <person name="Busse H.-J."/>
            <person name="Stankova E."/>
            <person name="Vrbovska V."/>
            <person name="Kovarovic V."/>
            <person name="Bartak M."/>
            <person name="Svec P."/>
            <person name="Pantucek R."/>
        </authorList>
    </citation>
    <scope>NUCLEOTIDE SEQUENCE [LARGE SCALE GENOMIC DNA]</scope>
    <source>
        <strain evidence="1 2">CCM 8694</strain>
    </source>
</reference>
<keyword evidence="2" id="KW-1185">Reference proteome</keyword>
<organism evidence="1 2">
    <name type="scientific">Massilia genomosp. 1</name>
    <dbReference type="NCBI Taxonomy" id="2609280"/>
    <lineage>
        <taxon>Bacteria</taxon>
        <taxon>Pseudomonadati</taxon>
        <taxon>Pseudomonadota</taxon>
        <taxon>Betaproteobacteria</taxon>
        <taxon>Burkholderiales</taxon>
        <taxon>Oxalobacteraceae</taxon>
        <taxon>Telluria group</taxon>
        <taxon>Massilia</taxon>
    </lineage>
</organism>
<comment type="caution">
    <text evidence="1">The sequence shown here is derived from an EMBL/GenBank/DDBJ whole genome shotgun (WGS) entry which is preliminary data.</text>
</comment>
<dbReference type="Proteomes" id="UP000610594">
    <property type="component" value="Unassembled WGS sequence"/>
</dbReference>